<dbReference type="InterPro" id="IPR020549">
    <property type="entry name" value="YbeY_CS"/>
</dbReference>
<evidence type="ECO:0000256" key="2">
    <source>
        <dbReference type="ARBA" id="ARBA00022722"/>
    </source>
</evidence>
<keyword evidence="2 7" id="KW-0540">Nuclease</keyword>
<evidence type="ECO:0000313" key="8">
    <source>
        <dbReference type="EMBL" id="AFX98287.1"/>
    </source>
</evidence>
<keyword evidence="7" id="KW-0690">Ribosome biogenesis</keyword>
<comment type="cofactor">
    <cofactor evidence="7">
        <name>Zn(2+)</name>
        <dbReference type="ChEBI" id="CHEBI:29105"/>
    </cofactor>
    <text evidence="7">Binds 1 zinc ion.</text>
</comment>
<reference evidence="8 9" key="1">
    <citation type="journal article" date="2012" name="Proc. Natl. Acad. Sci. U.S.A.">
        <title>Genome streamlining and chemical defense in a coral reef symbiosis.</title>
        <authorList>
            <person name="Kwan J.C."/>
            <person name="Donia M.S."/>
            <person name="Han A.W."/>
            <person name="Hirose E."/>
            <person name="Haygood M.G."/>
            <person name="Schmidt E.W."/>
        </authorList>
    </citation>
    <scope>NUCLEOTIDE SEQUENCE [LARGE SCALE GENOMIC DNA]</scope>
    <source>
        <strain evidence="8 9">L2</strain>
    </source>
</reference>
<dbReference type="GO" id="GO:0004521">
    <property type="term" value="F:RNA endonuclease activity"/>
    <property type="evidence" value="ECO:0007669"/>
    <property type="project" value="UniProtKB-UniRule"/>
</dbReference>
<dbReference type="GO" id="GO:0008270">
    <property type="term" value="F:zinc ion binding"/>
    <property type="evidence" value="ECO:0007669"/>
    <property type="project" value="UniProtKB-UniRule"/>
</dbReference>
<dbReference type="EC" id="3.1.-.-" evidence="7"/>
<dbReference type="NCBIfam" id="TIGR00043">
    <property type="entry name" value="rRNA maturation RNase YbeY"/>
    <property type="match status" value="1"/>
</dbReference>
<evidence type="ECO:0000256" key="3">
    <source>
        <dbReference type="ARBA" id="ARBA00022723"/>
    </source>
</evidence>
<feature type="binding site" evidence="7">
    <location>
        <position position="145"/>
    </location>
    <ligand>
        <name>Zn(2+)</name>
        <dbReference type="ChEBI" id="CHEBI:29105"/>
        <note>catalytic</note>
    </ligand>
</feature>
<dbReference type="PANTHER" id="PTHR46986:SF1">
    <property type="entry name" value="ENDORIBONUCLEASE YBEY, CHLOROPLASTIC"/>
    <property type="match status" value="1"/>
</dbReference>
<organism evidence="8 9">
    <name type="scientific">Candidatus Endolissoclinum faulkneri L2</name>
    <dbReference type="NCBI Taxonomy" id="1193729"/>
    <lineage>
        <taxon>Bacteria</taxon>
        <taxon>Pseudomonadati</taxon>
        <taxon>Pseudomonadota</taxon>
        <taxon>Alphaproteobacteria</taxon>
        <taxon>Rhodospirillales</taxon>
        <taxon>Rhodospirillaceae</taxon>
        <taxon>Candidatus Endolissoclinum</taxon>
    </lineage>
</organism>
<dbReference type="SUPFAM" id="SSF55486">
    <property type="entry name" value="Metalloproteases ('zincins'), catalytic domain"/>
    <property type="match status" value="1"/>
</dbReference>
<comment type="function">
    <text evidence="7">Single strand-specific metallo-endoribonuclease involved in late-stage 70S ribosome quality control and in maturation of the 3' terminus of the 16S rRNA.</text>
</comment>
<dbReference type="HOGENOM" id="CLU_106710_0_0_5"/>
<dbReference type="GO" id="GO:0004222">
    <property type="term" value="F:metalloendopeptidase activity"/>
    <property type="evidence" value="ECO:0007669"/>
    <property type="project" value="InterPro"/>
</dbReference>
<keyword evidence="6 7" id="KW-0862">Zinc</keyword>
<comment type="subcellular location">
    <subcellularLocation>
        <location evidence="7">Cytoplasm</location>
    </subcellularLocation>
</comment>
<sequence length="186" mass="21195">MNKKNYPTKDDNFTRSNIYLSGMSSNITVHISIASPEWNVAIPNVSKIAKQAVSMTLIDAQNKEDLEISLLLTSDKEQRILNRKYRGHNNTTNVLSFPTTFFPSIRPKPIGDISLAFERTIQEAREQNKAFIHHTSHLLVHGTLHLLGYDHQDKTAAKQMEFREKKILNELGIANPYVCDEHDIVP</sequence>
<dbReference type="Pfam" id="PF02130">
    <property type="entry name" value="YbeY"/>
    <property type="match status" value="1"/>
</dbReference>
<dbReference type="STRING" id="1193729.A1OE_73"/>
<proteinExistence type="inferred from homology"/>
<evidence type="ECO:0000256" key="5">
    <source>
        <dbReference type="ARBA" id="ARBA00022801"/>
    </source>
</evidence>
<dbReference type="Gene3D" id="3.40.390.30">
    <property type="entry name" value="Metalloproteases ('zincins'), catalytic domain"/>
    <property type="match status" value="1"/>
</dbReference>
<evidence type="ECO:0000313" key="9">
    <source>
        <dbReference type="Proteomes" id="UP000010077"/>
    </source>
</evidence>
<feature type="binding site" evidence="7">
    <location>
        <position position="141"/>
    </location>
    <ligand>
        <name>Zn(2+)</name>
        <dbReference type="ChEBI" id="CHEBI:29105"/>
        <note>catalytic</note>
    </ligand>
</feature>
<dbReference type="GO" id="GO:0006364">
    <property type="term" value="P:rRNA processing"/>
    <property type="evidence" value="ECO:0007669"/>
    <property type="project" value="UniProtKB-UniRule"/>
</dbReference>
<dbReference type="PROSITE" id="PS01306">
    <property type="entry name" value="UPF0054"/>
    <property type="match status" value="1"/>
</dbReference>
<dbReference type="Proteomes" id="UP000010077">
    <property type="component" value="Chromosome"/>
</dbReference>
<dbReference type="InterPro" id="IPR023091">
    <property type="entry name" value="MetalPrtase_cat_dom_sf_prd"/>
</dbReference>
<feature type="binding site" evidence="7">
    <location>
        <position position="151"/>
    </location>
    <ligand>
        <name>Zn(2+)</name>
        <dbReference type="ChEBI" id="CHEBI:29105"/>
        <note>catalytic</note>
    </ligand>
</feature>
<dbReference type="PATRIC" id="fig|1193729.4.peg.52"/>
<dbReference type="HAMAP" id="MF_00009">
    <property type="entry name" value="Endoribonucl_YbeY"/>
    <property type="match status" value="1"/>
</dbReference>
<keyword evidence="7" id="KW-0698">rRNA processing</keyword>
<name>K7YLB9_9PROT</name>
<dbReference type="AlphaFoldDB" id="K7YLB9"/>
<keyword evidence="9" id="KW-1185">Reference proteome</keyword>
<comment type="similarity">
    <text evidence="1 7">Belongs to the endoribonuclease YbeY family.</text>
</comment>
<gene>
    <name evidence="7" type="primary">ybeY</name>
    <name evidence="8" type="ORF">A1OE_73</name>
</gene>
<keyword evidence="7" id="KW-0963">Cytoplasm</keyword>
<keyword evidence="3 7" id="KW-0479">Metal-binding</keyword>
<evidence type="ECO:0000256" key="7">
    <source>
        <dbReference type="HAMAP-Rule" id="MF_00009"/>
    </source>
</evidence>
<dbReference type="PANTHER" id="PTHR46986">
    <property type="entry name" value="ENDORIBONUCLEASE YBEY, CHLOROPLASTIC"/>
    <property type="match status" value="1"/>
</dbReference>
<dbReference type="EMBL" id="CP003539">
    <property type="protein sequence ID" value="AFX98287.1"/>
    <property type="molecule type" value="Genomic_DNA"/>
</dbReference>
<evidence type="ECO:0000256" key="6">
    <source>
        <dbReference type="ARBA" id="ARBA00022833"/>
    </source>
</evidence>
<dbReference type="KEGG" id="thal:A1OE_73"/>
<accession>K7YLB9</accession>
<dbReference type="GO" id="GO:0005737">
    <property type="term" value="C:cytoplasm"/>
    <property type="evidence" value="ECO:0007669"/>
    <property type="project" value="UniProtKB-SubCell"/>
</dbReference>
<keyword evidence="5 7" id="KW-0378">Hydrolase</keyword>
<protein>
    <recommendedName>
        <fullName evidence="7">Endoribonuclease YbeY</fullName>
        <ecNumber evidence="7">3.1.-.-</ecNumber>
    </recommendedName>
</protein>
<dbReference type="eggNOG" id="COG0319">
    <property type="taxonomic scope" value="Bacteria"/>
</dbReference>
<dbReference type="InterPro" id="IPR002036">
    <property type="entry name" value="YbeY"/>
</dbReference>
<evidence type="ECO:0000256" key="1">
    <source>
        <dbReference type="ARBA" id="ARBA00010875"/>
    </source>
</evidence>
<keyword evidence="4 7" id="KW-0255">Endonuclease</keyword>
<evidence type="ECO:0000256" key="4">
    <source>
        <dbReference type="ARBA" id="ARBA00022759"/>
    </source>
</evidence>